<dbReference type="Pfam" id="PF00629">
    <property type="entry name" value="MAM"/>
    <property type="match status" value="1"/>
</dbReference>
<dbReference type="GO" id="GO:0016020">
    <property type="term" value="C:membrane"/>
    <property type="evidence" value="ECO:0007669"/>
    <property type="project" value="InterPro"/>
</dbReference>
<dbReference type="InterPro" id="IPR000998">
    <property type="entry name" value="MAM_dom"/>
</dbReference>
<dbReference type="VEuPathDB" id="VectorBase:ASIC014814"/>
<evidence type="ECO:0000313" key="2">
    <source>
        <dbReference type="EMBL" id="KFB46808.1"/>
    </source>
</evidence>
<dbReference type="PANTHER" id="PTHR23282">
    <property type="entry name" value="APICAL ENDOSOMAL GLYCOPROTEIN PRECURSOR"/>
    <property type="match status" value="1"/>
</dbReference>
<dbReference type="STRING" id="74873.A0A084W9B4"/>
<reference evidence="3" key="2">
    <citation type="submission" date="2020-05" db="UniProtKB">
        <authorList>
            <consortium name="EnsemblMetazoa"/>
        </authorList>
    </citation>
    <scope>IDENTIFICATION</scope>
</reference>
<keyword evidence="4" id="KW-1185">Reference proteome</keyword>
<dbReference type="EMBL" id="ATLV01021669">
    <property type="status" value="NOT_ANNOTATED_CDS"/>
    <property type="molecule type" value="Genomic_DNA"/>
</dbReference>
<reference evidence="2 4" key="1">
    <citation type="journal article" date="2014" name="BMC Genomics">
        <title>Genome sequence of Anopheles sinensis provides insight into genetics basis of mosquito competence for malaria parasites.</title>
        <authorList>
            <person name="Zhou D."/>
            <person name="Zhang D."/>
            <person name="Ding G."/>
            <person name="Shi L."/>
            <person name="Hou Q."/>
            <person name="Ye Y."/>
            <person name="Xu Y."/>
            <person name="Zhou H."/>
            <person name="Xiong C."/>
            <person name="Li S."/>
            <person name="Yu J."/>
            <person name="Hong S."/>
            <person name="Yu X."/>
            <person name="Zou P."/>
            <person name="Chen C."/>
            <person name="Chang X."/>
            <person name="Wang W."/>
            <person name="Lv Y."/>
            <person name="Sun Y."/>
            <person name="Ma L."/>
            <person name="Shen B."/>
            <person name="Zhu C."/>
        </authorList>
    </citation>
    <scope>NUCLEOTIDE SEQUENCE [LARGE SCALE GENOMIC DNA]</scope>
</reference>
<dbReference type="PANTHER" id="PTHR23282:SF101">
    <property type="entry name" value="MAM DOMAIN-CONTAINING PROTEIN"/>
    <property type="match status" value="1"/>
</dbReference>
<gene>
    <name evidence="2" type="ORF">ZHAS_00014814</name>
</gene>
<name>A0A084W9B4_ANOSI</name>
<dbReference type="InterPro" id="IPR051560">
    <property type="entry name" value="MAM_domain-containing"/>
</dbReference>
<dbReference type="CDD" id="cd06263">
    <property type="entry name" value="MAM"/>
    <property type="match status" value="1"/>
</dbReference>
<dbReference type="Proteomes" id="UP000030765">
    <property type="component" value="Unassembled WGS sequence"/>
</dbReference>
<dbReference type="EMBL" id="KE525321">
    <property type="protein sequence ID" value="KFB46808.1"/>
    <property type="molecule type" value="Genomic_DNA"/>
</dbReference>
<dbReference type="OMA" id="MAVEDMW"/>
<sequence length="282" mass="31716">MCHAVFPKRECENQEPWRESGCTTLPNVASGSVLYKPNKVAARLSCFDATELAGSRDTYCNGTHWDRPLGVCRKTGQGTARDCDFEAETMCGWTNDMLHDFDWKRSDGTLNPRALRTGPKYDHTKMQPKAGHFMIVDSAEQFTNETARFISPLYEPELSIGACFQFYYHMYGETVGSLKVYVKPMTSDLYDLKPSLVLEGNQKNVWHEANIQIPKQSKRFQIVFEASIGMPYKSDIAIDDVSLLQGDKCEDGLETPDDAAPADPEVEPVKITSCKNRCAQFP</sequence>
<dbReference type="InterPro" id="IPR013320">
    <property type="entry name" value="ConA-like_dom_sf"/>
</dbReference>
<dbReference type="Gene3D" id="2.60.120.200">
    <property type="match status" value="1"/>
</dbReference>
<feature type="domain" description="MAM" evidence="1">
    <location>
        <begin position="81"/>
        <end position="251"/>
    </location>
</feature>
<evidence type="ECO:0000259" key="1">
    <source>
        <dbReference type="PROSITE" id="PS50060"/>
    </source>
</evidence>
<dbReference type="SMART" id="SM00137">
    <property type="entry name" value="MAM"/>
    <property type="match status" value="1"/>
</dbReference>
<evidence type="ECO:0000313" key="3">
    <source>
        <dbReference type="EnsemblMetazoa" id="ASIC014814-PA"/>
    </source>
</evidence>
<dbReference type="EnsemblMetazoa" id="ASIC014814-RA">
    <property type="protein sequence ID" value="ASIC014814-PA"/>
    <property type="gene ID" value="ASIC014814"/>
</dbReference>
<protein>
    <submittedName>
        <fullName evidence="2">AGAP011974-PA-like protein</fullName>
    </submittedName>
</protein>
<dbReference type="SUPFAM" id="SSF49899">
    <property type="entry name" value="Concanavalin A-like lectins/glucanases"/>
    <property type="match status" value="1"/>
</dbReference>
<dbReference type="AlphaFoldDB" id="A0A084W9B4"/>
<proteinExistence type="predicted"/>
<dbReference type="PROSITE" id="PS50060">
    <property type="entry name" value="MAM_2"/>
    <property type="match status" value="1"/>
</dbReference>
<accession>A0A084W9B4</accession>
<evidence type="ECO:0000313" key="4">
    <source>
        <dbReference type="Proteomes" id="UP000030765"/>
    </source>
</evidence>
<dbReference type="OrthoDB" id="6107927at2759"/>
<organism evidence="2">
    <name type="scientific">Anopheles sinensis</name>
    <name type="common">Mosquito</name>
    <dbReference type="NCBI Taxonomy" id="74873"/>
    <lineage>
        <taxon>Eukaryota</taxon>
        <taxon>Metazoa</taxon>
        <taxon>Ecdysozoa</taxon>
        <taxon>Arthropoda</taxon>
        <taxon>Hexapoda</taxon>
        <taxon>Insecta</taxon>
        <taxon>Pterygota</taxon>
        <taxon>Neoptera</taxon>
        <taxon>Endopterygota</taxon>
        <taxon>Diptera</taxon>
        <taxon>Nematocera</taxon>
        <taxon>Culicoidea</taxon>
        <taxon>Culicidae</taxon>
        <taxon>Anophelinae</taxon>
        <taxon>Anopheles</taxon>
    </lineage>
</organism>